<dbReference type="CDD" id="cd00207">
    <property type="entry name" value="fer2"/>
    <property type="match status" value="1"/>
</dbReference>
<dbReference type="PROSITE" id="PS51085">
    <property type="entry name" value="2FE2S_FER_2"/>
    <property type="match status" value="1"/>
</dbReference>
<keyword evidence="1" id="KW-0001">2Fe-2S</keyword>
<evidence type="ECO:0000313" key="8">
    <source>
        <dbReference type="EMBL" id="MBN7821504.1"/>
    </source>
</evidence>
<dbReference type="InterPro" id="IPR051452">
    <property type="entry name" value="Diverse_Oxidoreductases"/>
</dbReference>
<evidence type="ECO:0000256" key="1">
    <source>
        <dbReference type="ARBA" id="ARBA00022714"/>
    </source>
</evidence>
<keyword evidence="9" id="KW-1185">Reference proteome</keyword>
<name>A0ABS3CY90_9ALTE</name>
<dbReference type="InterPro" id="IPR036884">
    <property type="entry name" value="2Fe-2S-bd_dom_sf"/>
</dbReference>
<dbReference type="InterPro" id="IPR001041">
    <property type="entry name" value="2Fe-2S_ferredoxin-type"/>
</dbReference>
<reference evidence="8 9" key="1">
    <citation type="submission" date="2021-03" db="EMBL/GenBank/DDBJ databases">
        <title>novel species isolated from a fishpond in China.</title>
        <authorList>
            <person name="Lu H."/>
            <person name="Cai Z."/>
        </authorList>
    </citation>
    <scope>NUCLEOTIDE SEQUENCE [LARGE SCALE GENOMIC DNA]</scope>
    <source>
        <strain evidence="8 9">Y57</strain>
    </source>
</reference>
<accession>A0ABS3CY90</accession>
<evidence type="ECO:0000256" key="2">
    <source>
        <dbReference type="ARBA" id="ARBA00022723"/>
    </source>
</evidence>
<dbReference type="PANTHER" id="PTHR44379:SF2">
    <property type="entry name" value="BLR6218 PROTEIN"/>
    <property type="match status" value="1"/>
</dbReference>
<protein>
    <submittedName>
        <fullName evidence="8">(2Fe-2S)-binding protein</fullName>
    </submittedName>
</protein>
<dbReference type="PROSITE" id="PS00197">
    <property type="entry name" value="2FE2S_FER_1"/>
    <property type="match status" value="1"/>
</dbReference>
<feature type="domain" description="2Fe-2S ferredoxin-type" evidence="7">
    <location>
        <begin position="1"/>
        <end position="76"/>
    </location>
</feature>
<proteinExistence type="predicted"/>
<dbReference type="InterPro" id="IPR012675">
    <property type="entry name" value="Beta-grasp_dom_sf"/>
</dbReference>
<evidence type="ECO:0000256" key="3">
    <source>
        <dbReference type="ARBA" id="ARBA00023002"/>
    </source>
</evidence>
<dbReference type="RefSeq" id="WP_206595451.1">
    <property type="nucleotide sequence ID" value="NZ_JAFKCS010000019.1"/>
</dbReference>
<organism evidence="8 9">
    <name type="scientific">Bowmanella yangjiangensis</name>
    <dbReference type="NCBI Taxonomy" id="2811230"/>
    <lineage>
        <taxon>Bacteria</taxon>
        <taxon>Pseudomonadati</taxon>
        <taxon>Pseudomonadota</taxon>
        <taxon>Gammaproteobacteria</taxon>
        <taxon>Alteromonadales</taxon>
        <taxon>Alteromonadaceae</taxon>
        <taxon>Bowmanella</taxon>
    </lineage>
</organism>
<keyword evidence="5" id="KW-0411">Iron-sulfur</keyword>
<evidence type="ECO:0000256" key="6">
    <source>
        <dbReference type="ARBA" id="ARBA00023075"/>
    </source>
</evidence>
<dbReference type="Pfam" id="PF00111">
    <property type="entry name" value="Fer2"/>
    <property type="match status" value="1"/>
</dbReference>
<evidence type="ECO:0000256" key="4">
    <source>
        <dbReference type="ARBA" id="ARBA00023004"/>
    </source>
</evidence>
<dbReference type="Pfam" id="PF01799">
    <property type="entry name" value="Fer2_2"/>
    <property type="match status" value="1"/>
</dbReference>
<keyword evidence="6" id="KW-0830">Ubiquinone</keyword>
<keyword evidence="4" id="KW-0408">Iron</keyword>
<evidence type="ECO:0000259" key="7">
    <source>
        <dbReference type="PROSITE" id="PS51085"/>
    </source>
</evidence>
<dbReference type="SUPFAM" id="SSF47741">
    <property type="entry name" value="CO dehydrogenase ISP C-domain like"/>
    <property type="match status" value="1"/>
</dbReference>
<comment type="caution">
    <text evidence="8">The sequence shown here is derived from an EMBL/GenBank/DDBJ whole genome shotgun (WGS) entry which is preliminary data.</text>
</comment>
<dbReference type="EMBL" id="JAFKCS010000019">
    <property type="protein sequence ID" value="MBN7821504.1"/>
    <property type="molecule type" value="Genomic_DNA"/>
</dbReference>
<dbReference type="Gene3D" id="1.10.150.120">
    <property type="entry name" value="[2Fe-2S]-binding domain"/>
    <property type="match status" value="1"/>
</dbReference>
<dbReference type="Proteomes" id="UP000663992">
    <property type="component" value="Unassembled WGS sequence"/>
</dbReference>
<dbReference type="SUPFAM" id="SSF54292">
    <property type="entry name" value="2Fe-2S ferredoxin-like"/>
    <property type="match status" value="1"/>
</dbReference>
<sequence>MISFTLNGTQRQYQGDPNQPLLWYVRDELNLTGSKFGCGVAQCGACTMHVNGQPVRACSTPMAAVQNASITTIEGLDSVAGKAIQHAWQRLDVVQCGYCQSGQIMSATALLQNNPSPSDQDIDQAMQGNLCRCATYHRIRQAIHQAADDLAREV</sequence>
<evidence type="ECO:0000313" key="9">
    <source>
        <dbReference type="Proteomes" id="UP000663992"/>
    </source>
</evidence>
<dbReference type="Gene3D" id="3.10.20.30">
    <property type="match status" value="1"/>
</dbReference>
<dbReference type="PANTHER" id="PTHR44379">
    <property type="entry name" value="OXIDOREDUCTASE WITH IRON-SULFUR SUBUNIT"/>
    <property type="match status" value="1"/>
</dbReference>
<gene>
    <name evidence="8" type="ORF">J0A65_16665</name>
</gene>
<dbReference type="InterPro" id="IPR036010">
    <property type="entry name" value="2Fe-2S_ferredoxin-like_sf"/>
</dbReference>
<evidence type="ECO:0000256" key="5">
    <source>
        <dbReference type="ARBA" id="ARBA00023014"/>
    </source>
</evidence>
<keyword evidence="2" id="KW-0479">Metal-binding</keyword>
<dbReference type="InterPro" id="IPR006058">
    <property type="entry name" value="2Fe2S_fd_BS"/>
</dbReference>
<dbReference type="InterPro" id="IPR002888">
    <property type="entry name" value="2Fe-2S-bd"/>
</dbReference>
<keyword evidence="3" id="KW-0560">Oxidoreductase</keyword>